<dbReference type="PANTHER" id="PTHR10091:SF6">
    <property type="entry name" value="1-EPIMERASE, PUTATIVE (AFU_ORTHOLOGUE AFUA_3G13240)-RELATED"/>
    <property type="match status" value="1"/>
</dbReference>
<dbReference type="Proteomes" id="UP000030151">
    <property type="component" value="Unassembled WGS sequence"/>
</dbReference>
<name>A0A014N887_9HYPO</name>
<dbReference type="AlphaFoldDB" id="A0A014N887"/>
<evidence type="ECO:0000313" key="3">
    <source>
        <dbReference type="Proteomes" id="UP000030151"/>
    </source>
</evidence>
<sequence>MVKAAALLVSFAATIKSLWYGGSPFAGFTALWPTDADGKWSIQAEGIRLVFTNANGGAPTNLFINDTNGNEIDLILGLDNPKEYANYLGQLGGTIGRMAGHISNASFVINDKKYHTSANGNNGTSTYNGGVGGWERTTFDVGSRTSNSITFVVFDRAGKNGFPGNSGSALTHSVYPYEWRISYGVTPTRTSDPVPINLSHKTFWNLDGFREGSETIKEHRLHLPFSGLRLEEDQDQIPTGNIKGNKKDSEYDFWSLPRSLDVGLARKGSYDDLFLVNRHQPWEMDSNPVASLSSVKSGITLNMYTDQAAVRLVTWDKPYSNLALKAAQGGAKVGKNAAISMQMMDWPDALHHPEWQRDSHILYGPDRMMTSVSKFKFSVKGRTSCH</sequence>
<dbReference type="GO" id="GO:0033499">
    <property type="term" value="P:galactose catabolic process via UDP-galactose, Leloir pathway"/>
    <property type="evidence" value="ECO:0007669"/>
    <property type="project" value="TreeGrafter"/>
</dbReference>
<dbReference type="SUPFAM" id="SSF74650">
    <property type="entry name" value="Galactose mutarotase-like"/>
    <property type="match status" value="1"/>
</dbReference>
<proteinExistence type="predicted"/>
<evidence type="ECO:0000313" key="2">
    <source>
        <dbReference type="EMBL" id="EXU96140.1"/>
    </source>
</evidence>
<dbReference type="eggNOG" id="KOG1604">
    <property type="taxonomic scope" value="Eukaryota"/>
</dbReference>
<feature type="signal peptide" evidence="1">
    <location>
        <begin position="1"/>
        <end position="17"/>
    </location>
</feature>
<dbReference type="GO" id="GO:0004034">
    <property type="term" value="F:aldose 1-epimerase activity"/>
    <property type="evidence" value="ECO:0007669"/>
    <property type="project" value="TreeGrafter"/>
</dbReference>
<reference evidence="2 3" key="1">
    <citation type="submission" date="2014-02" db="EMBL/GenBank/DDBJ databases">
        <title>The genome sequence of the entomopathogenic fungus Metarhizium robertsii ARSEF 2575.</title>
        <authorList>
            <person name="Giuliano Garisto Donzelli B."/>
            <person name="Roe B.A."/>
            <person name="Macmil S.L."/>
            <person name="Krasnoff S.B."/>
            <person name="Gibson D.M."/>
        </authorList>
    </citation>
    <scope>NUCLEOTIDE SEQUENCE [LARGE SCALE GENOMIC DNA]</scope>
    <source>
        <strain evidence="2 3">ARSEF 2575</strain>
    </source>
</reference>
<dbReference type="GO" id="GO:0030246">
    <property type="term" value="F:carbohydrate binding"/>
    <property type="evidence" value="ECO:0007669"/>
    <property type="project" value="InterPro"/>
</dbReference>
<dbReference type="HOGENOM" id="CLU_031753_0_1_1"/>
<dbReference type="InterPro" id="IPR011013">
    <property type="entry name" value="Gal_mutarotase_sf_dom"/>
</dbReference>
<accession>A0A014N887</accession>
<dbReference type="OrthoDB" id="274691at2759"/>
<dbReference type="InterPro" id="IPR014718">
    <property type="entry name" value="GH-type_carb-bd"/>
</dbReference>
<organism evidence="2 3">
    <name type="scientific">Metarhizium robertsii</name>
    <dbReference type="NCBI Taxonomy" id="568076"/>
    <lineage>
        <taxon>Eukaryota</taxon>
        <taxon>Fungi</taxon>
        <taxon>Dikarya</taxon>
        <taxon>Ascomycota</taxon>
        <taxon>Pezizomycotina</taxon>
        <taxon>Sordariomycetes</taxon>
        <taxon>Hypocreomycetidae</taxon>
        <taxon>Hypocreales</taxon>
        <taxon>Clavicipitaceae</taxon>
        <taxon>Metarhizium</taxon>
    </lineage>
</organism>
<feature type="chain" id="PRO_5001472573" evidence="1">
    <location>
        <begin position="18"/>
        <end position="386"/>
    </location>
</feature>
<dbReference type="Pfam" id="PF01263">
    <property type="entry name" value="Aldose_epim"/>
    <property type="match status" value="1"/>
</dbReference>
<comment type="caution">
    <text evidence="2">The sequence shown here is derived from an EMBL/GenBank/DDBJ whole genome shotgun (WGS) entry which is preliminary data.</text>
</comment>
<dbReference type="EMBL" id="JELW01000054">
    <property type="protein sequence ID" value="EXU96140.1"/>
    <property type="molecule type" value="Genomic_DNA"/>
</dbReference>
<dbReference type="InterPro" id="IPR008183">
    <property type="entry name" value="Aldose_1/G6P_1-epimerase"/>
</dbReference>
<dbReference type="GO" id="GO:0006006">
    <property type="term" value="P:glucose metabolic process"/>
    <property type="evidence" value="ECO:0007669"/>
    <property type="project" value="TreeGrafter"/>
</dbReference>
<evidence type="ECO:0000256" key="1">
    <source>
        <dbReference type="SAM" id="SignalP"/>
    </source>
</evidence>
<keyword evidence="1" id="KW-0732">Signal</keyword>
<dbReference type="Gene3D" id="2.70.98.10">
    <property type="match status" value="1"/>
</dbReference>
<gene>
    <name evidence="2" type="ORF">X797_010760</name>
</gene>
<dbReference type="PANTHER" id="PTHR10091">
    <property type="entry name" value="ALDOSE-1-EPIMERASE"/>
    <property type="match status" value="1"/>
</dbReference>
<protein>
    <submittedName>
        <fullName evidence="2">Aldose 1-epimerase family protein</fullName>
    </submittedName>
</protein>